<evidence type="ECO:0000313" key="1">
    <source>
        <dbReference type="EMBL" id="POZ60532.1"/>
    </source>
</evidence>
<gene>
    <name evidence="1" type="ORF">C2I19_18365</name>
</gene>
<dbReference type="Proteomes" id="UP000237082">
    <property type="component" value="Unassembled WGS sequence"/>
</dbReference>
<dbReference type="EMBL" id="PQWB01000118">
    <property type="protein sequence ID" value="POZ60532.1"/>
    <property type="molecule type" value="Genomic_DNA"/>
</dbReference>
<feature type="non-terminal residue" evidence="1">
    <location>
        <position position="1"/>
    </location>
</feature>
<comment type="caution">
    <text evidence="1">The sequence shown here is derived from an EMBL/GenBank/DDBJ whole genome shotgun (WGS) entry which is preliminary data.</text>
</comment>
<keyword evidence="2" id="KW-1185">Reference proteome</keyword>
<accession>A0A2S5DC13</accession>
<sequence length="26" mass="2932">WTRETLDAEISALLGGYGDKFQINFS</sequence>
<organism evidence="1 2">
    <name type="scientific">Chromobacterium alticapitis</name>
    <dbReference type="NCBI Taxonomy" id="2073169"/>
    <lineage>
        <taxon>Bacteria</taxon>
        <taxon>Pseudomonadati</taxon>
        <taxon>Pseudomonadota</taxon>
        <taxon>Betaproteobacteria</taxon>
        <taxon>Neisseriales</taxon>
        <taxon>Chromobacteriaceae</taxon>
        <taxon>Chromobacterium</taxon>
    </lineage>
</organism>
<dbReference type="AlphaFoldDB" id="A0A2S5DC13"/>
<reference evidence="2" key="1">
    <citation type="submission" date="2018-02" db="EMBL/GenBank/DDBJ databases">
        <authorList>
            <person name="O'Hara-Hanley K."/>
            <person name="Soby S."/>
        </authorList>
    </citation>
    <scope>NUCLEOTIDE SEQUENCE [LARGE SCALE GENOMIC DNA]</scope>
    <source>
        <strain evidence="2">MWU14-2602</strain>
    </source>
</reference>
<proteinExistence type="predicted"/>
<protein>
    <submittedName>
        <fullName evidence="1">Transposase</fullName>
    </submittedName>
</protein>
<evidence type="ECO:0000313" key="2">
    <source>
        <dbReference type="Proteomes" id="UP000237082"/>
    </source>
</evidence>
<name>A0A2S5DC13_9NEIS</name>